<evidence type="ECO:0000313" key="3">
    <source>
        <dbReference type="EMBL" id="HII60524.1"/>
    </source>
</evidence>
<sequence>MVTILYPTDFSEVSKKALLECIPKIVSTFGEDSKLILLHVVDITMVNIEAPALMEVDKRDLDRLANFIREMGINVETVVRIGIPSLEISEVAKEENVNLIVIPSKGQNILRQMLLGSTASNLARITRKPVLILRYEVEDGKIKSLQECSNIFERPLVALDLSECSEKIIKNIRNLPEVKEAILFHVVDYGKVEELEANINNAKKALSEYGKLLPWKIKVEIQAGIASRGIIGAAINNVATLVVIGKKGKSILKELLLGSTAERVIRDCRLPTLLIPCD</sequence>
<comment type="similarity">
    <text evidence="1">Belongs to the universal stress protein A family.</text>
</comment>
<dbReference type="RefSeq" id="WP_425375419.1">
    <property type="nucleotide sequence ID" value="NZ_DUJN01000002.1"/>
</dbReference>
<accession>A0A832T7U6</accession>
<dbReference type="InterPro" id="IPR014729">
    <property type="entry name" value="Rossmann-like_a/b/a_fold"/>
</dbReference>
<dbReference type="Proteomes" id="UP000617544">
    <property type="component" value="Unassembled WGS sequence"/>
</dbReference>
<dbReference type="InterPro" id="IPR006015">
    <property type="entry name" value="Universal_stress_UspA"/>
</dbReference>
<dbReference type="EMBL" id="DUJN01000002">
    <property type="protein sequence ID" value="HII60524.1"/>
    <property type="molecule type" value="Genomic_DNA"/>
</dbReference>
<dbReference type="InterPro" id="IPR006016">
    <property type="entry name" value="UspA"/>
</dbReference>
<dbReference type="PRINTS" id="PR01438">
    <property type="entry name" value="UNVRSLSTRESS"/>
</dbReference>
<dbReference type="AlphaFoldDB" id="A0A832T7U6"/>
<reference evidence="3" key="1">
    <citation type="journal article" date="2020" name="bioRxiv">
        <title>A rank-normalized archaeal taxonomy based on genome phylogeny resolves widespread incomplete and uneven classifications.</title>
        <authorList>
            <person name="Rinke C."/>
            <person name="Chuvochina M."/>
            <person name="Mussig A.J."/>
            <person name="Chaumeil P.-A."/>
            <person name="Waite D.W."/>
            <person name="Whitman W.B."/>
            <person name="Parks D.H."/>
            <person name="Hugenholtz P."/>
        </authorList>
    </citation>
    <scope>NUCLEOTIDE SEQUENCE</scope>
    <source>
        <strain evidence="3">UBA8834</strain>
    </source>
</reference>
<dbReference type="PANTHER" id="PTHR46268">
    <property type="entry name" value="STRESS RESPONSE PROTEIN NHAX"/>
    <property type="match status" value="1"/>
</dbReference>
<evidence type="ECO:0000259" key="2">
    <source>
        <dbReference type="Pfam" id="PF00582"/>
    </source>
</evidence>
<evidence type="ECO:0000256" key="1">
    <source>
        <dbReference type="ARBA" id="ARBA00008791"/>
    </source>
</evidence>
<gene>
    <name evidence="3" type="ORF">HA331_01970</name>
</gene>
<evidence type="ECO:0000313" key="4">
    <source>
        <dbReference type="Proteomes" id="UP000617544"/>
    </source>
</evidence>
<dbReference type="Gene3D" id="3.40.50.620">
    <property type="entry name" value="HUPs"/>
    <property type="match status" value="2"/>
</dbReference>
<organism evidence="3 4">
    <name type="scientific">Pyrococcus horikoshii</name>
    <dbReference type="NCBI Taxonomy" id="53953"/>
    <lineage>
        <taxon>Archaea</taxon>
        <taxon>Methanobacteriati</taxon>
        <taxon>Methanobacteriota</taxon>
        <taxon>Thermococci</taxon>
        <taxon>Thermococcales</taxon>
        <taxon>Thermococcaceae</taxon>
        <taxon>Pyrococcus</taxon>
    </lineage>
</organism>
<dbReference type="PANTHER" id="PTHR46268:SF26">
    <property type="entry name" value="UNIVERSAL STRESS PROTEIN MJ0577"/>
    <property type="match status" value="1"/>
</dbReference>
<dbReference type="Pfam" id="PF00582">
    <property type="entry name" value="Usp"/>
    <property type="match status" value="2"/>
</dbReference>
<name>A0A832T7U6_PYRHR</name>
<dbReference type="SUPFAM" id="SSF52402">
    <property type="entry name" value="Adenine nucleotide alpha hydrolases-like"/>
    <property type="match status" value="2"/>
</dbReference>
<protein>
    <submittedName>
        <fullName evidence="3">Universal stress protein</fullName>
    </submittedName>
</protein>
<feature type="domain" description="UspA" evidence="2">
    <location>
        <begin position="3"/>
        <end position="134"/>
    </location>
</feature>
<dbReference type="CDD" id="cd00293">
    <property type="entry name" value="USP-like"/>
    <property type="match status" value="2"/>
</dbReference>
<feature type="domain" description="UspA" evidence="2">
    <location>
        <begin position="156"/>
        <end position="276"/>
    </location>
</feature>
<comment type="caution">
    <text evidence="3">The sequence shown here is derived from an EMBL/GenBank/DDBJ whole genome shotgun (WGS) entry which is preliminary data.</text>
</comment>
<proteinExistence type="inferred from homology"/>